<keyword evidence="5 7" id="KW-1133">Transmembrane helix</keyword>
<reference evidence="8 9" key="1">
    <citation type="journal article" date="2014" name="World J. Microbiol. Biotechnol.">
        <title>Biodiversity and physiological characteristics of Antarctic and Arctic lichens-associated bacteria.</title>
        <authorList>
            <person name="Lee Y.M."/>
            <person name="Kim E.H."/>
            <person name="Lee H.K."/>
            <person name="Hong S.G."/>
        </authorList>
    </citation>
    <scope>NUCLEOTIDE SEQUENCE [LARGE SCALE GENOMIC DNA]</scope>
    <source>
        <strain evidence="8 9">PAMC 26569</strain>
    </source>
</reference>
<dbReference type="PANTHER" id="PTHR30250:SF10">
    <property type="entry name" value="LIPOPOLYSACCHARIDE BIOSYNTHESIS PROTEIN WZXC"/>
    <property type="match status" value="1"/>
</dbReference>
<comment type="subcellular location">
    <subcellularLocation>
        <location evidence="1">Cell membrane</location>
        <topology evidence="1">Multi-pass membrane protein</topology>
    </subcellularLocation>
</comment>
<feature type="transmembrane region" description="Helical" evidence="7">
    <location>
        <begin position="58"/>
        <end position="79"/>
    </location>
</feature>
<dbReference type="PANTHER" id="PTHR30250">
    <property type="entry name" value="PST FAMILY PREDICTED COLANIC ACID TRANSPORTER"/>
    <property type="match status" value="1"/>
</dbReference>
<keyword evidence="3" id="KW-1003">Cell membrane</keyword>
<feature type="transmembrane region" description="Helical" evidence="7">
    <location>
        <begin position="336"/>
        <end position="357"/>
    </location>
</feature>
<dbReference type="KEGG" id="lck:HN018_03090"/>
<evidence type="ECO:0000313" key="9">
    <source>
        <dbReference type="Proteomes" id="UP000500767"/>
    </source>
</evidence>
<evidence type="ECO:0000256" key="4">
    <source>
        <dbReference type="ARBA" id="ARBA00022692"/>
    </source>
</evidence>
<dbReference type="InterPro" id="IPR050833">
    <property type="entry name" value="Poly_Biosynth_Transport"/>
</dbReference>
<sequence>MAAPTAINARHNHGLGQAATSGFFWLFAQSVSARLLGFFSQLILAWLLTPSDFGTIGLAYTITGIAQTLVSFGVDEVLLQRQKRLAQWSSAAFWISLCLGTLGMVAVWLAAPVAAYIYKSHSLTWIIIILSVAVPIRTLSIVPSVSIRLAMNFRFLATYNTFEIFAIQFGTIVFAWMGMGAYSFALPIPIVAVIKAAVFWSKSPPVYNRRIKAVQVWYVLGRSTTVFAKRAIVEIVNQGDYIVLGLIASKDTVGLYFFAFRFSVQPIRMLAGNLTNVLLPALAQLGSHPARQIDAVVRACRLLSYLVMPFCFLQAALAGPGLHLLFGQRWQGSIPLVQLLSIGLPFDAVFWIAGSLLSARREFGRSFRIALVSAPIFFALVIGGAWLHGTLGVATAVVIYYMSYPPLCSILILRSGGVKIGTILEFYLMPVLLAGGSIGAAYAVSLLPALNDHNLIRVMVISALGGSLYIGALYVFRRDMLMQLADRFQGPMNKMLTVMRRPPAPETGQIVVRPVPKQPAGRGTIAPTTEQG</sequence>
<dbReference type="Proteomes" id="UP000500767">
    <property type="component" value="Chromosome"/>
</dbReference>
<dbReference type="Pfam" id="PF13440">
    <property type="entry name" value="Polysacc_synt_3"/>
    <property type="match status" value="1"/>
</dbReference>
<feature type="transmembrane region" description="Helical" evidence="7">
    <location>
        <begin position="426"/>
        <end position="449"/>
    </location>
</feature>
<gene>
    <name evidence="8" type="ORF">HN018_03090</name>
</gene>
<feature type="transmembrane region" description="Helical" evidence="7">
    <location>
        <begin position="393"/>
        <end position="414"/>
    </location>
</feature>
<feature type="transmembrane region" description="Helical" evidence="7">
    <location>
        <begin position="369"/>
        <end position="387"/>
    </location>
</feature>
<dbReference type="EMBL" id="CP053708">
    <property type="protein sequence ID" value="QKE89169.1"/>
    <property type="molecule type" value="Genomic_DNA"/>
</dbReference>
<dbReference type="AlphaFoldDB" id="A0A6M8HLE3"/>
<comment type="similarity">
    <text evidence="2">Belongs to the polysaccharide synthase family.</text>
</comment>
<feature type="transmembrane region" description="Helical" evidence="7">
    <location>
        <begin position="157"/>
        <end position="176"/>
    </location>
</feature>
<keyword evidence="4 7" id="KW-0812">Transmembrane</keyword>
<keyword evidence="9" id="KW-1185">Reference proteome</keyword>
<evidence type="ECO:0000256" key="5">
    <source>
        <dbReference type="ARBA" id="ARBA00022989"/>
    </source>
</evidence>
<feature type="transmembrane region" description="Helical" evidence="7">
    <location>
        <begin position="123"/>
        <end position="145"/>
    </location>
</feature>
<dbReference type="GO" id="GO:0005886">
    <property type="term" value="C:plasma membrane"/>
    <property type="evidence" value="ECO:0007669"/>
    <property type="project" value="UniProtKB-SubCell"/>
</dbReference>
<feature type="transmembrane region" description="Helical" evidence="7">
    <location>
        <begin position="23"/>
        <end position="46"/>
    </location>
</feature>
<evidence type="ECO:0000256" key="7">
    <source>
        <dbReference type="SAM" id="Phobius"/>
    </source>
</evidence>
<evidence type="ECO:0000256" key="3">
    <source>
        <dbReference type="ARBA" id="ARBA00022475"/>
    </source>
</evidence>
<evidence type="ECO:0000313" key="8">
    <source>
        <dbReference type="EMBL" id="QKE89169.1"/>
    </source>
</evidence>
<feature type="transmembrane region" description="Helical" evidence="7">
    <location>
        <begin position="91"/>
        <end position="117"/>
    </location>
</feature>
<feature type="transmembrane region" description="Helical" evidence="7">
    <location>
        <begin position="302"/>
        <end position="324"/>
    </location>
</feature>
<dbReference type="RefSeq" id="WP_171836430.1">
    <property type="nucleotide sequence ID" value="NZ_CP053708.1"/>
</dbReference>
<dbReference type="CDD" id="cd13127">
    <property type="entry name" value="MATE_tuaB_like"/>
    <property type="match status" value="1"/>
</dbReference>
<evidence type="ECO:0000256" key="6">
    <source>
        <dbReference type="ARBA" id="ARBA00023136"/>
    </source>
</evidence>
<feature type="transmembrane region" description="Helical" evidence="7">
    <location>
        <begin position="455"/>
        <end position="476"/>
    </location>
</feature>
<evidence type="ECO:0000256" key="1">
    <source>
        <dbReference type="ARBA" id="ARBA00004651"/>
    </source>
</evidence>
<proteinExistence type="inferred from homology"/>
<name>A0A6M8HLE3_9PROT</name>
<keyword evidence="6 7" id="KW-0472">Membrane</keyword>
<protein>
    <submittedName>
        <fullName evidence="8">Lipopolysaccharide biosynthesis protein</fullName>
    </submittedName>
</protein>
<evidence type="ECO:0000256" key="2">
    <source>
        <dbReference type="ARBA" id="ARBA00007430"/>
    </source>
</evidence>
<accession>A0A6M8HLE3</accession>
<organism evidence="8 9">
    <name type="scientific">Lichenicola cladoniae</name>
    <dbReference type="NCBI Taxonomy" id="1484109"/>
    <lineage>
        <taxon>Bacteria</taxon>
        <taxon>Pseudomonadati</taxon>
        <taxon>Pseudomonadota</taxon>
        <taxon>Alphaproteobacteria</taxon>
        <taxon>Acetobacterales</taxon>
        <taxon>Acetobacteraceae</taxon>
        <taxon>Lichenicola</taxon>
    </lineage>
</organism>
<feature type="transmembrane region" description="Helical" evidence="7">
    <location>
        <begin position="182"/>
        <end position="200"/>
    </location>
</feature>